<dbReference type="NCBIfam" id="TIGR04088">
    <property type="entry name" value="cognate_SipW"/>
    <property type="match status" value="1"/>
</dbReference>
<evidence type="ECO:0000313" key="2">
    <source>
        <dbReference type="EMBL" id="MFC4617440.1"/>
    </source>
</evidence>
<dbReference type="Pfam" id="PF12389">
    <property type="entry name" value="Peptidase_M73"/>
    <property type="match status" value="1"/>
</dbReference>
<keyword evidence="1" id="KW-0732">Signal</keyword>
<dbReference type="InterPro" id="IPR023833">
    <property type="entry name" value="Signal_pept_SipW-depend-type"/>
</dbReference>
<evidence type="ECO:0000313" key="3">
    <source>
        <dbReference type="Proteomes" id="UP001596022"/>
    </source>
</evidence>
<organism evidence="2 3">
    <name type="scientific">Camelliibacillus cellulosilyticus</name>
    <dbReference type="NCBI Taxonomy" id="2174486"/>
    <lineage>
        <taxon>Bacteria</taxon>
        <taxon>Bacillati</taxon>
        <taxon>Bacillota</taxon>
        <taxon>Bacilli</taxon>
        <taxon>Bacillales</taxon>
        <taxon>Sporolactobacillaceae</taxon>
        <taxon>Camelliibacillus</taxon>
    </lineage>
</organism>
<keyword evidence="3" id="KW-1185">Reference proteome</keyword>
<feature type="signal peptide" evidence="1">
    <location>
        <begin position="1"/>
        <end position="27"/>
    </location>
</feature>
<sequence length="217" mass="23680">MSIKTKLGAAMLSTALGAALVSGGSYALFTDDAVIKNNSFSTGTVDLKVNGQDQTEQGFFNVSNFAPGDSELGNDIKVSNAGSLDLFYRILPVNVKVKTPQTDDWVTLFDENGNFLGLPNDVHLNLSKLHILVKDKMTNYVVLDLFADPNHSKGIRRLDAKSFSANHDTDQLVWSITLDKDAGNEFQRLELKGDLKFQAVQAKNNQNKDGGPDSWGN</sequence>
<gene>
    <name evidence="2" type="ORF">ACFO4N_01695</name>
</gene>
<dbReference type="Proteomes" id="UP001596022">
    <property type="component" value="Unassembled WGS sequence"/>
</dbReference>
<dbReference type="RefSeq" id="WP_376844482.1">
    <property type="nucleotide sequence ID" value="NZ_JBHSFW010000001.1"/>
</dbReference>
<proteinExistence type="predicted"/>
<dbReference type="InterPro" id="IPR022121">
    <property type="entry name" value="Peptidase_M73_camelysin"/>
</dbReference>
<evidence type="ECO:0000256" key="1">
    <source>
        <dbReference type="SAM" id="SignalP"/>
    </source>
</evidence>
<comment type="caution">
    <text evidence="2">The sequence shown here is derived from an EMBL/GenBank/DDBJ whole genome shotgun (WGS) entry which is preliminary data.</text>
</comment>
<feature type="chain" id="PRO_5045575516" evidence="1">
    <location>
        <begin position="28"/>
        <end position="217"/>
    </location>
</feature>
<protein>
    <submittedName>
        <fullName evidence="2">TasA family protein</fullName>
    </submittedName>
</protein>
<reference evidence="3" key="1">
    <citation type="journal article" date="2019" name="Int. J. Syst. Evol. Microbiol.">
        <title>The Global Catalogue of Microorganisms (GCM) 10K type strain sequencing project: providing services to taxonomists for standard genome sequencing and annotation.</title>
        <authorList>
            <consortium name="The Broad Institute Genomics Platform"/>
            <consortium name="The Broad Institute Genome Sequencing Center for Infectious Disease"/>
            <person name="Wu L."/>
            <person name="Ma J."/>
        </authorList>
    </citation>
    <scope>NUCLEOTIDE SEQUENCE [LARGE SCALE GENOMIC DNA]</scope>
    <source>
        <strain evidence="3">CGMCC 1.16306</strain>
    </source>
</reference>
<name>A0ABV9GL96_9BACL</name>
<dbReference type="EMBL" id="JBHSFW010000001">
    <property type="protein sequence ID" value="MFC4617440.1"/>
    <property type="molecule type" value="Genomic_DNA"/>
</dbReference>
<accession>A0ABV9GL96</accession>